<evidence type="ECO:0000313" key="3">
    <source>
        <dbReference type="Proteomes" id="UP000003532"/>
    </source>
</evidence>
<organism evidence="2 3">
    <name type="scientific">Salmonella enterica subsp. enterica serovar Inverness str. R8-3668</name>
    <dbReference type="NCBI Taxonomy" id="913075"/>
    <lineage>
        <taxon>Bacteria</taxon>
        <taxon>Pseudomonadati</taxon>
        <taxon>Pseudomonadota</taxon>
        <taxon>Gammaproteobacteria</taxon>
        <taxon>Enterobacterales</taxon>
        <taxon>Enterobacteriaceae</taxon>
        <taxon>Salmonella</taxon>
    </lineage>
</organism>
<name>G5N7V5_SALET</name>
<reference evidence="2 3" key="1">
    <citation type="journal article" date="2011" name="BMC Genomics">
        <title>Genome sequencing reveals diversification of virulence factor content and possible host adaptation in distinct subpopulations of Salmonella enterica.</title>
        <authorList>
            <person name="den Bakker H.C."/>
            <person name="Moreno Switt A.I."/>
            <person name="Govoni G."/>
            <person name="Cummings C.A."/>
            <person name="Ranieri M.L."/>
            <person name="Degoricija L."/>
            <person name="Hoelzer K."/>
            <person name="Rodriguez-Rivera L.D."/>
            <person name="Brown S."/>
            <person name="Bolchacova E."/>
            <person name="Furtado M.R."/>
            <person name="Wiedmann M."/>
        </authorList>
    </citation>
    <scope>NUCLEOTIDE SEQUENCE [LARGE SCALE GENOMIC DNA]</scope>
    <source>
        <strain evidence="2 3">R8-3668</strain>
    </source>
</reference>
<feature type="region of interest" description="Disordered" evidence="1">
    <location>
        <begin position="1"/>
        <end position="43"/>
    </location>
</feature>
<gene>
    <name evidence="2" type="ORF">LTSEINV_0382</name>
</gene>
<accession>G5N7V5</accession>
<dbReference type="AlphaFoldDB" id="G5N7V5"/>
<proteinExistence type="predicted"/>
<protein>
    <submittedName>
        <fullName evidence="2">Uncharacterized protein</fullName>
    </submittedName>
</protein>
<feature type="non-terminal residue" evidence="2">
    <location>
        <position position="1"/>
    </location>
</feature>
<evidence type="ECO:0000313" key="2">
    <source>
        <dbReference type="EMBL" id="EHC62843.1"/>
    </source>
</evidence>
<sequence>VWSPQNDDQQRKQKWKLQREQTEQKQPFSLKTPFMTVDNRTHP</sequence>
<dbReference type="Proteomes" id="UP000003532">
    <property type="component" value="Unassembled WGS sequence"/>
</dbReference>
<dbReference type="EMBL" id="AFCO01000145">
    <property type="protein sequence ID" value="EHC62843.1"/>
    <property type="molecule type" value="Genomic_DNA"/>
</dbReference>
<evidence type="ECO:0000256" key="1">
    <source>
        <dbReference type="SAM" id="MobiDB-lite"/>
    </source>
</evidence>
<comment type="caution">
    <text evidence="2">The sequence shown here is derived from an EMBL/GenBank/DDBJ whole genome shotgun (WGS) entry which is preliminary data.</text>
</comment>